<keyword evidence="2" id="KW-1185">Reference proteome</keyword>
<dbReference type="Gene3D" id="3.55.50.10">
    <property type="entry name" value="Baseplate protein-like domains"/>
    <property type="match status" value="1"/>
</dbReference>
<dbReference type="Gene3D" id="4.10.220.110">
    <property type="match status" value="1"/>
</dbReference>
<evidence type="ECO:0000313" key="1">
    <source>
        <dbReference type="EMBL" id="SFV13662.1"/>
    </source>
</evidence>
<protein>
    <submittedName>
        <fullName evidence="1">Type VI secretion system secreted protein VgrG</fullName>
    </submittedName>
</protein>
<dbReference type="Proteomes" id="UP000199391">
    <property type="component" value="Unassembled WGS sequence"/>
</dbReference>
<name>A0A1I7LVI6_9BURK</name>
<dbReference type="EMBL" id="FPBO01000039">
    <property type="protein sequence ID" value="SFV13662.1"/>
    <property type="molecule type" value="Genomic_DNA"/>
</dbReference>
<reference evidence="2" key="1">
    <citation type="submission" date="2016-10" db="EMBL/GenBank/DDBJ databases">
        <authorList>
            <person name="Varghese N."/>
            <person name="Submissions S."/>
        </authorList>
    </citation>
    <scope>NUCLEOTIDE SEQUENCE [LARGE SCALE GENOMIC DNA]</scope>
    <source>
        <strain evidence="2">CGMCC 1.11014</strain>
    </source>
</reference>
<organism evidence="1 2">
    <name type="scientific">Pseudoduganella namucuonensis</name>
    <dbReference type="NCBI Taxonomy" id="1035707"/>
    <lineage>
        <taxon>Bacteria</taxon>
        <taxon>Pseudomonadati</taxon>
        <taxon>Pseudomonadota</taxon>
        <taxon>Betaproteobacteria</taxon>
        <taxon>Burkholderiales</taxon>
        <taxon>Oxalobacteraceae</taxon>
        <taxon>Telluria group</taxon>
        <taxon>Pseudoduganella</taxon>
    </lineage>
</organism>
<dbReference type="RefSeq" id="WP_229490860.1">
    <property type="nucleotide sequence ID" value="NZ_FPBO01000039.1"/>
</dbReference>
<dbReference type="AlphaFoldDB" id="A0A1I7LVI6"/>
<dbReference type="Gene3D" id="2.30.110.50">
    <property type="match status" value="1"/>
</dbReference>
<gene>
    <name evidence="1" type="ORF">SAMN05216552_103955</name>
</gene>
<dbReference type="Pfam" id="PF05954">
    <property type="entry name" value="Phage_GPD"/>
    <property type="match status" value="1"/>
</dbReference>
<sequence>MESDLLDFLVAENDLVTANRPLRLRLDYSEHVTRDMLLPQRVYGDETVCGGFEYRILCVSTRFDLPLKDLIALPAAIDFVTDKGTLRSVCGVITEASAGDSDGGLASYQLVLRDALALMEKRVNTRVFRHKNEVDIVKLIVGEWVIKNPRLGVVFKMELDSCFHFHSYPAREFTMQHNESDAAFIRRLLKRRGVAWCFRAEHGGEFPFHTLVLFNNPYGRPVSPAGTVRYHRDSPTEQRDAVTAWSAVRTLRPASVGSHSWDYKLPTSGALQSSWVESGADQGWYVKGMAASLDDYQVETPHAADGENDKRSLGQARMKRHDYEAKCF</sequence>
<evidence type="ECO:0000313" key="2">
    <source>
        <dbReference type="Proteomes" id="UP000199391"/>
    </source>
</evidence>
<proteinExistence type="predicted"/>
<dbReference type="STRING" id="1035707.SAMN05216552_103955"/>
<feature type="non-terminal residue" evidence="1">
    <location>
        <position position="328"/>
    </location>
</feature>
<accession>A0A1I7LVI6</accession>
<dbReference type="SUPFAM" id="SSF69279">
    <property type="entry name" value="Phage tail proteins"/>
    <property type="match status" value="1"/>
</dbReference>